<dbReference type="InterPro" id="IPR036869">
    <property type="entry name" value="J_dom_sf"/>
</dbReference>
<dbReference type="PRINTS" id="PR00625">
    <property type="entry name" value="JDOMAIN"/>
</dbReference>
<accession>A0AA38H143</accession>
<sequence length="1155" mass="126513">MEKNNSNNNGGNNINGSSKVSKTRHAKSGRKSSSGRVPAKDLVHSYSFQPVDHRANFDEFLFDRSKSSSHKQSFHNDDDVVFDQLRNLEPFRAKIDGDDSFVSNSRHVEDVDMEYSLRKDRGLRVETTNLDDIVSGTSGIGSKSCNGRENVGGDASEVGDFGSFKHKAFVFGASEVKSTVSAENSGELISERVNGKFGELDGDYACTGRPAFGRRSVASGSLNPISNRQLPSMYSSSVGGRSGSEASEKESVTRDYSLGQSDSFVTTRAATSPTRLGVSVENINNQAATDGQQGRGGASWIPSPLGSSLFENSPLQSGESLHSMESLPSNLNHTFQFGVKKGANKGHRGTRKMETNNLLSSSSAPMEYQSPRFRGESRENAPFKYDNITDLEQSSMPCASLFQSGDPNQHNLHLSDMGTNAKEAMARNANLQTDIDTQRNAELIYKRESPTGGEQQFRFGIKDGRECSDPAGSSKGTSSPFNQRVPVSSSSTDWLNRPLEKVKTDNSESSSDNTTAIVGGSIQRRRLTSKPSSGQGFPTSGHARKSHRTLVEGNTKSRTSIEKFESSPFALRRLVFQTDAVQRYASSSKGDMFDSTQLADEEKNMFGACDRHTTVLPESVSGNQSAKSDLPAIPMVVKNAALEQACESWRHRGNQAYTEGDFLKAEEYYTRGISCVSPSESSEGSVKALVLCYGNRAATRMAISRVREALSDCMQALHRDPNFLKARIRAASCYLLLGECELALTFFNDSLRSTNELETLDSKLAPEVLEGIRKTQQVDEKTVQAVKLLSTKKSEDVSSSLSLVNEALSMSPHSEKLLELKAQALLSLCKYEDVIQTCEEGLASFNQNHYCGKSSSESQMSNAEAYAGQCNCPVKLRLWQMTGKAQFYLGRLDEALTSLSKYEEANTTVVKSSGQRMETLAPLVATIRDLLHHKAAGNEAFQANKFAEAERHYTAALTCNTESRPFTAVCFCNRAAASHAQGHIADAIADCSRAMALDSKYLKAISRRSILHEMIRNYGQAISDLQQLITLQETEQENVKGGSLRRTGSSCNSVQDLKDARERLTKAQDDMKKGIPLDHYLILGVESSSTAAEIKKAYRKAALKHHPDKAVQFLVWSDVGDDELLKECGEEVRKDAEKLFQMIAEAYAILSDPSK</sequence>
<dbReference type="CDD" id="cd06257">
    <property type="entry name" value="DnaJ"/>
    <property type="match status" value="1"/>
</dbReference>
<feature type="compositionally biased region" description="Polar residues" evidence="1">
    <location>
        <begin position="529"/>
        <end position="538"/>
    </location>
</feature>
<feature type="non-terminal residue" evidence="3">
    <location>
        <position position="1155"/>
    </location>
</feature>
<feature type="compositionally biased region" description="Polar residues" evidence="1">
    <location>
        <begin position="218"/>
        <end position="239"/>
    </location>
</feature>
<dbReference type="EMBL" id="JAHRHJ020000001">
    <property type="protein sequence ID" value="KAH9331570.1"/>
    <property type="molecule type" value="Genomic_DNA"/>
</dbReference>
<feature type="region of interest" description="Disordered" evidence="1">
    <location>
        <begin position="217"/>
        <end position="258"/>
    </location>
</feature>
<feature type="non-terminal residue" evidence="3">
    <location>
        <position position="1"/>
    </location>
</feature>
<dbReference type="PROSITE" id="PS50076">
    <property type="entry name" value="DNAJ_2"/>
    <property type="match status" value="1"/>
</dbReference>
<dbReference type="PANTHER" id="PTHR45181">
    <property type="entry name" value="HEAT SHOCK PROTEIN DNAJ WITH TETRATRICOPEPTIDE REPEAT-CONTAINING PROTEIN"/>
    <property type="match status" value="1"/>
</dbReference>
<feature type="domain" description="J" evidence="2">
    <location>
        <begin position="1078"/>
        <end position="1155"/>
    </location>
</feature>
<evidence type="ECO:0000313" key="4">
    <source>
        <dbReference type="Proteomes" id="UP000824469"/>
    </source>
</evidence>
<dbReference type="OMA" id="CENREND"/>
<dbReference type="Gene3D" id="1.10.287.110">
    <property type="entry name" value="DnaJ domain"/>
    <property type="match status" value="1"/>
</dbReference>
<dbReference type="SUPFAM" id="SSF46565">
    <property type="entry name" value="Chaperone J-domain"/>
    <property type="match status" value="1"/>
</dbReference>
<keyword evidence="4" id="KW-1185">Reference proteome</keyword>
<dbReference type="InterPro" id="IPR011990">
    <property type="entry name" value="TPR-like_helical_dom_sf"/>
</dbReference>
<protein>
    <recommendedName>
        <fullName evidence="2">J domain-containing protein</fullName>
    </recommendedName>
</protein>
<reference evidence="3 4" key="1">
    <citation type="journal article" date="2021" name="Nat. Plants">
        <title>The Taxus genome provides insights into paclitaxel biosynthesis.</title>
        <authorList>
            <person name="Xiong X."/>
            <person name="Gou J."/>
            <person name="Liao Q."/>
            <person name="Li Y."/>
            <person name="Zhou Q."/>
            <person name="Bi G."/>
            <person name="Li C."/>
            <person name="Du R."/>
            <person name="Wang X."/>
            <person name="Sun T."/>
            <person name="Guo L."/>
            <person name="Liang H."/>
            <person name="Lu P."/>
            <person name="Wu Y."/>
            <person name="Zhang Z."/>
            <person name="Ro D.K."/>
            <person name="Shang Y."/>
            <person name="Huang S."/>
            <person name="Yan J."/>
        </authorList>
    </citation>
    <scope>NUCLEOTIDE SEQUENCE [LARGE SCALE GENOMIC DNA]</scope>
    <source>
        <strain evidence="3">Ta-2019</strain>
    </source>
</reference>
<dbReference type="InterPro" id="IPR001623">
    <property type="entry name" value="DnaJ_domain"/>
</dbReference>
<feature type="region of interest" description="Disordered" evidence="1">
    <location>
        <begin position="463"/>
        <end position="559"/>
    </location>
</feature>
<feature type="compositionally biased region" description="Polar residues" evidence="1">
    <location>
        <begin position="305"/>
        <end position="320"/>
    </location>
</feature>
<feature type="region of interest" description="Disordered" evidence="1">
    <location>
        <begin position="287"/>
        <end position="324"/>
    </location>
</feature>
<dbReference type="PANTHER" id="PTHR45181:SF4">
    <property type="entry name" value="HEAT SHOCK PROTEIN DNAJ WITH TETRATRICOPEPTIDE REPEAT-CONTAINING PROTEIN"/>
    <property type="match status" value="1"/>
</dbReference>
<dbReference type="InterPro" id="IPR019734">
    <property type="entry name" value="TPR_rpt"/>
</dbReference>
<dbReference type="SUPFAM" id="SSF48452">
    <property type="entry name" value="TPR-like"/>
    <property type="match status" value="2"/>
</dbReference>
<comment type="caution">
    <text evidence="3">The sequence shown here is derived from an EMBL/GenBank/DDBJ whole genome shotgun (WGS) entry which is preliminary data.</text>
</comment>
<dbReference type="AlphaFoldDB" id="A0AA38H143"/>
<dbReference type="Pfam" id="PF00226">
    <property type="entry name" value="DnaJ"/>
    <property type="match status" value="1"/>
</dbReference>
<feature type="compositionally biased region" description="Polar residues" evidence="1">
    <location>
        <begin position="474"/>
        <end position="494"/>
    </location>
</feature>
<feature type="compositionally biased region" description="Low complexity" evidence="1">
    <location>
        <begin position="1"/>
        <end position="18"/>
    </location>
</feature>
<evidence type="ECO:0000313" key="3">
    <source>
        <dbReference type="EMBL" id="KAH9331570.1"/>
    </source>
</evidence>
<proteinExistence type="predicted"/>
<dbReference type="Gene3D" id="1.25.40.10">
    <property type="entry name" value="Tetratricopeptide repeat domain"/>
    <property type="match status" value="3"/>
</dbReference>
<feature type="compositionally biased region" description="Basic residues" evidence="1">
    <location>
        <begin position="21"/>
        <end position="30"/>
    </location>
</feature>
<dbReference type="Proteomes" id="UP000824469">
    <property type="component" value="Unassembled WGS sequence"/>
</dbReference>
<name>A0AA38H143_TAXCH</name>
<feature type="region of interest" description="Disordered" evidence="1">
    <location>
        <begin position="1"/>
        <end position="41"/>
    </location>
</feature>
<evidence type="ECO:0000259" key="2">
    <source>
        <dbReference type="PROSITE" id="PS50076"/>
    </source>
</evidence>
<dbReference type="SMART" id="SM00028">
    <property type="entry name" value="TPR"/>
    <property type="match status" value="8"/>
</dbReference>
<organism evidence="3 4">
    <name type="scientific">Taxus chinensis</name>
    <name type="common">Chinese yew</name>
    <name type="synonym">Taxus wallichiana var. chinensis</name>
    <dbReference type="NCBI Taxonomy" id="29808"/>
    <lineage>
        <taxon>Eukaryota</taxon>
        <taxon>Viridiplantae</taxon>
        <taxon>Streptophyta</taxon>
        <taxon>Embryophyta</taxon>
        <taxon>Tracheophyta</taxon>
        <taxon>Spermatophyta</taxon>
        <taxon>Pinopsida</taxon>
        <taxon>Pinidae</taxon>
        <taxon>Conifers II</taxon>
        <taxon>Cupressales</taxon>
        <taxon>Taxaceae</taxon>
        <taxon>Taxus</taxon>
    </lineage>
</organism>
<gene>
    <name evidence="3" type="ORF">KI387_003678</name>
</gene>
<dbReference type="SMART" id="SM00271">
    <property type="entry name" value="DnaJ"/>
    <property type="match status" value="1"/>
</dbReference>
<evidence type="ECO:0000256" key="1">
    <source>
        <dbReference type="SAM" id="MobiDB-lite"/>
    </source>
</evidence>